<name>A0A392R8K9_9FABA</name>
<evidence type="ECO:0000313" key="2">
    <source>
        <dbReference type="Proteomes" id="UP000265520"/>
    </source>
</evidence>
<dbReference type="Proteomes" id="UP000265520">
    <property type="component" value="Unassembled WGS sequence"/>
</dbReference>
<feature type="non-terminal residue" evidence="1">
    <location>
        <position position="126"/>
    </location>
</feature>
<dbReference type="EMBL" id="LXQA010195191">
    <property type="protein sequence ID" value="MCI32394.1"/>
    <property type="molecule type" value="Genomic_DNA"/>
</dbReference>
<accession>A0A392R8K9</accession>
<evidence type="ECO:0000313" key="1">
    <source>
        <dbReference type="EMBL" id="MCI32394.1"/>
    </source>
</evidence>
<dbReference type="AlphaFoldDB" id="A0A392R8K9"/>
<protein>
    <submittedName>
        <fullName evidence="1">Uncharacterized protein</fullName>
    </submittedName>
</protein>
<keyword evidence="2" id="KW-1185">Reference proteome</keyword>
<organism evidence="1 2">
    <name type="scientific">Trifolium medium</name>
    <dbReference type="NCBI Taxonomy" id="97028"/>
    <lineage>
        <taxon>Eukaryota</taxon>
        <taxon>Viridiplantae</taxon>
        <taxon>Streptophyta</taxon>
        <taxon>Embryophyta</taxon>
        <taxon>Tracheophyta</taxon>
        <taxon>Spermatophyta</taxon>
        <taxon>Magnoliopsida</taxon>
        <taxon>eudicotyledons</taxon>
        <taxon>Gunneridae</taxon>
        <taxon>Pentapetalae</taxon>
        <taxon>rosids</taxon>
        <taxon>fabids</taxon>
        <taxon>Fabales</taxon>
        <taxon>Fabaceae</taxon>
        <taxon>Papilionoideae</taxon>
        <taxon>50 kb inversion clade</taxon>
        <taxon>NPAAA clade</taxon>
        <taxon>Hologalegina</taxon>
        <taxon>IRL clade</taxon>
        <taxon>Trifolieae</taxon>
        <taxon>Trifolium</taxon>
    </lineage>
</organism>
<proteinExistence type="predicted"/>
<reference evidence="1 2" key="1">
    <citation type="journal article" date="2018" name="Front. Plant Sci.">
        <title>Red Clover (Trifolium pratense) and Zigzag Clover (T. medium) - A Picture of Genomic Similarities and Differences.</title>
        <authorList>
            <person name="Dluhosova J."/>
            <person name="Istvanek J."/>
            <person name="Nedelnik J."/>
            <person name="Repkova J."/>
        </authorList>
    </citation>
    <scope>NUCLEOTIDE SEQUENCE [LARGE SCALE GENOMIC DNA]</scope>
    <source>
        <strain evidence="2">cv. 10/8</strain>
        <tissue evidence="1">Leaf</tissue>
    </source>
</reference>
<sequence length="126" mass="13966">MIQECNPKEIEVDDTDELNFQGLSLDDKNDKKKETVMSSLKDAQEVLKNGSYATWGKVVVLPENKHRKGLGFSPASEKVVESSAIIKSIEDTFYSAGFIHPPLPEVNAIVEDDPEEDLPSFVTRGV</sequence>
<comment type="caution">
    <text evidence="1">The sequence shown here is derived from an EMBL/GenBank/DDBJ whole genome shotgun (WGS) entry which is preliminary data.</text>
</comment>